<dbReference type="GO" id="GO:0005886">
    <property type="term" value="C:plasma membrane"/>
    <property type="evidence" value="ECO:0007669"/>
    <property type="project" value="UniProtKB-SubCell"/>
</dbReference>
<evidence type="ECO:0000256" key="6">
    <source>
        <dbReference type="ARBA" id="ARBA00034125"/>
    </source>
</evidence>
<feature type="transmembrane region" description="Helical" evidence="8">
    <location>
        <begin position="322"/>
        <end position="342"/>
    </location>
</feature>
<feature type="transmembrane region" description="Helical" evidence="8">
    <location>
        <begin position="349"/>
        <end position="367"/>
    </location>
</feature>
<feature type="compositionally biased region" description="Low complexity" evidence="7">
    <location>
        <begin position="452"/>
        <end position="462"/>
    </location>
</feature>
<feature type="domain" description="Threonine/serine exporter-like N-terminal" evidence="9">
    <location>
        <begin position="12"/>
        <end position="253"/>
    </location>
</feature>
<feature type="transmembrane region" description="Helical" evidence="8">
    <location>
        <begin position="199"/>
        <end position="222"/>
    </location>
</feature>
<protein>
    <submittedName>
        <fullName evidence="11">Threonine/serine exporter family protein</fullName>
    </submittedName>
</protein>
<evidence type="ECO:0000259" key="10">
    <source>
        <dbReference type="Pfam" id="PF12821"/>
    </source>
</evidence>
<dbReference type="EMBL" id="CP060713">
    <property type="protein sequence ID" value="QNN52422.1"/>
    <property type="molecule type" value="Genomic_DNA"/>
</dbReference>
<evidence type="ECO:0000256" key="5">
    <source>
        <dbReference type="ARBA" id="ARBA00023136"/>
    </source>
</evidence>
<evidence type="ECO:0000313" key="11">
    <source>
        <dbReference type="EMBL" id="QNN52422.1"/>
    </source>
</evidence>
<dbReference type="InterPro" id="IPR024528">
    <property type="entry name" value="ThrE_2"/>
</dbReference>
<dbReference type="RefSeq" id="WP_187578264.1">
    <property type="nucleotide sequence ID" value="NZ_CP060713.1"/>
</dbReference>
<dbReference type="PANTHER" id="PTHR34390">
    <property type="entry name" value="UPF0442 PROTEIN YJJB-RELATED"/>
    <property type="match status" value="1"/>
</dbReference>
<dbReference type="GO" id="GO:0022857">
    <property type="term" value="F:transmembrane transporter activity"/>
    <property type="evidence" value="ECO:0007669"/>
    <property type="project" value="InterPro"/>
</dbReference>
<gene>
    <name evidence="11" type="ORF">H9L09_18410</name>
</gene>
<dbReference type="Pfam" id="PF12821">
    <property type="entry name" value="ThrE_2"/>
    <property type="match status" value="1"/>
</dbReference>
<dbReference type="Pfam" id="PF06738">
    <property type="entry name" value="ThrE"/>
    <property type="match status" value="1"/>
</dbReference>
<organism evidence="11 12">
    <name type="scientific">Nocardioides mesophilus</name>
    <dbReference type="NCBI Taxonomy" id="433659"/>
    <lineage>
        <taxon>Bacteria</taxon>
        <taxon>Bacillati</taxon>
        <taxon>Actinomycetota</taxon>
        <taxon>Actinomycetes</taxon>
        <taxon>Propionibacteriales</taxon>
        <taxon>Nocardioidaceae</taxon>
        <taxon>Nocardioides</taxon>
    </lineage>
</organism>
<proteinExistence type="inferred from homology"/>
<keyword evidence="12" id="KW-1185">Reference proteome</keyword>
<dbReference type="Proteomes" id="UP000515947">
    <property type="component" value="Chromosome"/>
</dbReference>
<keyword evidence="5 8" id="KW-0472">Membrane</keyword>
<accession>A0A7G9R9Z7</accession>
<dbReference type="PANTHER" id="PTHR34390:SF2">
    <property type="entry name" value="SUCCINATE TRANSPORTER SUBUNIT YJJP-RELATED"/>
    <property type="match status" value="1"/>
</dbReference>
<evidence type="ECO:0000256" key="3">
    <source>
        <dbReference type="ARBA" id="ARBA00022692"/>
    </source>
</evidence>
<comment type="subcellular location">
    <subcellularLocation>
        <location evidence="1">Cell membrane</location>
        <topology evidence="1">Multi-pass membrane protein</topology>
    </subcellularLocation>
</comment>
<dbReference type="GO" id="GO:0015744">
    <property type="term" value="P:succinate transport"/>
    <property type="evidence" value="ECO:0007669"/>
    <property type="project" value="TreeGrafter"/>
</dbReference>
<dbReference type="InterPro" id="IPR050539">
    <property type="entry name" value="ThrE_Dicarb/AminoAcid_Exp"/>
</dbReference>
<keyword evidence="4 8" id="KW-1133">Transmembrane helix</keyword>
<feature type="domain" description="Threonine/Serine exporter ThrE" evidence="10">
    <location>
        <begin position="278"/>
        <end position="400"/>
    </location>
</feature>
<feature type="transmembrane region" description="Helical" evidence="8">
    <location>
        <begin position="274"/>
        <end position="291"/>
    </location>
</feature>
<evidence type="ECO:0000256" key="4">
    <source>
        <dbReference type="ARBA" id="ARBA00022989"/>
    </source>
</evidence>
<keyword evidence="3 8" id="KW-0812">Transmembrane</keyword>
<evidence type="ECO:0000259" key="9">
    <source>
        <dbReference type="Pfam" id="PF06738"/>
    </source>
</evidence>
<feature type="compositionally biased region" description="Basic and acidic residues" evidence="7">
    <location>
        <begin position="438"/>
        <end position="451"/>
    </location>
</feature>
<evidence type="ECO:0000256" key="1">
    <source>
        <dbReference type="ARBA" id="ARBA00004651"/>
    </source>
</evidence>
<sequence length="462" mass="47477">MPETKRINKTLDLALRVGEVLLSSGAGAADVNATMWSVVHACGLRGVDVDVTFTALTVTHQTVDDEPPRIAVRHVRHREIDYEDLTEVDHLVRDLISGRIDLDEARARLARIVSSGHRRPRWAATLANGVMGAGVGLLLGGNWLLIGIAFVAAVLIDRLMRAMSRRRLPGFYQQVAGGLVATLLAVGTAAAGVSTDPSMVVTASIIMLLAGIGFMGAVQDALTGFPLTAGARILEAMLATAGIIAGVSGGLAIGDMLGVDLGRLDPGASSLTDLGAVVVGSAVAAGAFAYASYAPLRTIAPIALIAGGAALVFTGVEAQGVGRAWAAASAAVLIGVVSYSAAGRVRVPPLVVVVSAIVPLLPGLSIYRGLALLGMGGNGILSLINAVAIAIALASGVLLGEHFAQPLKREARRLEDRLAGPRLVGPLRARTVSRGRRHPGERPEERAEARSGEPAAGSARTG</sequence>
<feature type="transmembrane region" description="Helical" evidence="8">
    <location>
        <begin position="234"/>
        <end position="254"/>
    </location>
</feature>
<feature type="transmembrane region" description="Helical" evidence="8">
    <location>
        <begin position="379"/>
        <end position="399"/>
    </location>
</feature>
<feature type="transmembrane region" description="Helical" evidence="8">
    <location>
        <begin position="130"/>
        <end position="155"/>
    </location>
</feature>
<evidence type="ECO:0000256" key="7">
    <source>
        <dbReference type="SAM" id="MobiDB-lite"/>
    </source>
</evidence>
<feature type="transmembrane region" description="Helical" evidence="8">
    <location>
        <begin position="175"/>
        <end position="193"/>
    </location>
</feature>
<comment type="similarity">
    <text evidence="6">Belongs to the ThrE exporter (TC 2.A.79) family.</text>
</comment>
<dbReference type="InterPro" id="IPR010619">
    <property type="entry name" value="ThrE-like_N"/>
</dbReference>
<evidence type="ECO:0000313" key="12">
    <source>
        <dbReference type="Proteomes" id="UP000515947"/>
    </source>
</evidence>
<feature type="transmembrane region" description="Helical" evidence="8">
    <location>
        <begin position="298"/>
        <end position="316"/>
    </location>
</feature>
<reference evidence="11 12" key="1">
    <citation type="submission" date="2020-08" db="EMBL/GenBank/DDBJ databases">
        <title>Genome sequence of Nocardioides mesophilus KACC 16243T.</title>
        <authorList>
            <person name="Hyun D.-W."/>
            <person name="Bae J.-W."/>
        </authorList>
    </citation>
    <scope>NUCLEOTIDE SEQUENCE [LARGE SCALE GENOMIC DNA]</scope>
    <source>
        <strain evidence="11 12">KACC 16243</strain>
    </source>
</reference>
<keyword evidence="2" id="KW-1003">Cell membrane</keyword>
<evidence type="ECO:0000256" key="2">
    <source>
        <dbReference type="ARBA" id="ARBA00022475"/>
    </source>
</evidence>
<evidence type="ECO:0000256" key="8">
    <source>
        <dbReference type="SAM" id="Phobius"/>
    </source>
</evidence>
<feature type="region of interest" description="Disordered" evidence="7">
    <location>
        <begin position="425"/>
        <end position="462"/>
    </location>
</feature>
<name>A0A7G9R9Z7_9ACTN</name>
<dbReference type="KEGG" id="nmes:H9L09_18410"/>
<dbReference type="AlphaFoldDB" id="A0A7G9R9Z7"/>